<dbReference type="PaxDb" id="522772-Dacet_2012"/>
<dbReference type="KEGG" id="dap:Dacet_2012"/>
<dbReference type="InterPro" id="IPR004360">
    <property type="entry name" value="Glyas_Fos-R_dOase_dom"/>
</dbReference>
<dbReference type="eggNOG" id="COG0346">
    <property type="taxonomic scope" value="Bacteria"/>
</dbReference>
<organism evidence="2 3">
    <name type="scientific">Denitrovibrio acetiphilus (strain DSM 12809 / NBRC 114555 / N2460)</name>
    <dbReference type="NCBI Taxonomy" id="522772"/>
    <lineage>
        <taxon>Bacteria</taxon>
        <taxon>Pseudomonadati</taxon>
        <taxon>Deferribacterota</taxon>
        <taxon>Deferribacteres</taxon>
        <taxon>Deferribacterales</taxon>
        <taxon>Geovibrionaceae</taxon>
        <taxon>Denitrovibrio</taxon>
    </lineage>
</organism>
<evidence type="ECO:0000313" key="2">
    <source>
        <dbReference type="EMBL" id="ADD68775.1"/>
    </source>
</evidence>
<feature type="domain" description="VOC" evidence="1">
    <location>
        <begin position="2"/>
        <end position="138"/>
    </location>
</feature>
<sequence length="139" mass="15355">MTISKLINNLMVADVRASADFYRNCLGFELVMAVPDGTHDAVQSFSDGVDYCFAVVKHGDVEIMLQSAESAKEEFPDISFSGDGSGTILYMQVKDVEGLFSLVKNNQNIIKGLHEAFYGMKEFYMKDPDGYILGFAEKG</sequence>
<dbReference type="HOGENOM" id="CLU_046006_15_2_0"/>
<dbReference type="InterPro" id="IPR037523">
    <property type="entry name" value="VOC_core"/>
</dbReference>
<name>D4H1L5_DENA2</name>
<keyword evidence="2" id="KW-0223">Dioxygenase</keyword>
<reference evidence="2 3" key="1">
    <citation type="journal article" date="2010" name="Stand. Genomic Sci.">
        <title>Complete genome sequence of Denitrovibrio acetiphilus type strain (N2460).</title>
        <authorList>
            <person name="Kiss H."/>
            <person name="Lang E."/>
            <person name="Lapidus A."/>
            <person name="Copeland A."/>
            <person name="Nolan M."/>
            <person name="Glavina Del Rio T."/>
            <person name="Chen F."/>
            <person name="Lucas S."/>
            <person name="Tice H."/>
            <person name="Cheng J.F."/>
            <person name="Han C."/>
            <person name="Goodwin L."/>
            <person name="Pitluck S."/>
            <person name="Liolios K."/>
            <person name="Pati A."/>
            <person name="Ivanova N."/>
            <person name="Mavromatis K."/>
            <person name="Chen A."/>
            <person name="Palaniappan K."/>
            <person name="Land M."/>
            <person name="Hauser L."/>
            <person name="Chang Y.J."/>
            <person name="Jeffries C.D."/>
            <person name="Detter J.C."/>
            <person name="Brettin T."/>
            <person name="Spring S."/>
            <person name="Rohde M."/>
            <person name="Goker M."/>
            <person name="Woyke T."/>
            <person name="Bristow J."/>
            <person name="Eisen J.A."/>
            <person name="Markowitz V."/>
            <person name="Hugenholtz P."/>
            <person name="Kyrpides N.C."/>
            <person name="Klenk H.P."/>
        </authorList>
    </citation>
    <scope>NUCLEOTIDE SEQUENCE [LARGE SCALE GENOMIC DNA]</scope>
    <source>
        <strain evidence="3">DSM 12809 / NBRC 114555 / N2460</strain>
    </source>
</reference>
<protein>
    <submittedName>
        <fullName evidence="2">Glyoxalase/bleomycin resistance protein/dioxygenase</fullName>
    </submittedName>
</protein>
<keyword evidence="2" id="KW-0560">Oxidoreductase</keyword>
<dbReference type="EMBL" id="CP001968">
    <property type="protein sequence ID" value="ADD68775.1"/>
    <property type="molecule type" value="Genomic_DNA"/>
</dbReference>
<evidence type="ECO:0000313" key="3">
    <source>
        <dbReference type="Proteomes" id="UP000002012"/>
    </source>
</evidence>
<dbReference type="GO" id="GO:0051213">
    <property type="term" value="F:dioxygenase activity"/>
    <property type="evidence" value="ECO:0007669"/>
    <property type="project" value="UniProtKB-KW"/>
</dbReference>
<dbReference type="InterPro" id="IPR029068">
    <property type="entry name" value="Glyas_Bleomycin-R_OHBP_Dase"/>
</dbReference>
<gene>
    <name evidence="2" type="ordered locus">Dacet_2012</name>
</gene>
<dbReference type="InParanoid" id="D4H1L5"/>
<dbReference type="Pfam" id="PF00903">
    <property type="entry name" value="Glyoxalase"/>
    <property type="match status" value="1"/>
</dbReference>
<dbReference type="Gene3D" id="3.10.180.10">
    <property type="entry name" value="2,3-Dihydroxybiphenyl 1,2-Dioxygenase, domain 1"/>
    <property type="match status" value="1"/>
</dbReference>
<dbReference type="SUPFAM" id="SSF54593">
    <property type="entry name" value="Glyoxalase/Bleomycin resistance protein/Dihydroxybiphenyl dioxygenase"/>
    <property type="match status" value="1"/>
</dbReference>
<dbReference type="Proteomes" id="UP000002012">
    <property type="component" value="Chromosome"/>
</dbReference>
<accession>D4H1L5</accession>
<dbReference type="STRING" id="522772.Dacet_2012"/>
<keyword evidence="3" id="KW-1185">Reference proteome</keyword>
<dbReference type="RefSeq" id="WP_013011279.1">
    <property type="nucleotide sequence ID" value="NC_013943.1"/>
</dbReference>
<dbReference type="PROSITE" id="PS51819">
    <property type="entry name" value="VOC"/>
    <property type="match status" value="1"/>
</dbReference>
<proteinExistence type="predicted"/>
<evidence type="ECO:0000259" key="1">
    <source>
        <dbReference type="PROSITE" id="PS51819"/>
    </source>
</evidence>
<dbReference type="AlphaFoldDB" id="D4H1L5"/>
<dbReference type="OrthoDB" id="9803104at2"/>